<keyword evidence="2" id="KW-1185">Reference proteome</keyword>
<gene>
    <name evidence="1" type="ORF">OXU80_15920</name>
</gene>
<name>A0ACD4NHV8_9HYPH</name>
<sequence length="297" mass="32618">MTDLTQTTPSPALRWWNLSAVLGRVGLHLVIFLGILAAWEAAGRFGLFNDYLVPRPSRIATAIGRLYVTQGAIYWHFFVTLFEAVAGFLVAAAVGIGLAVASALNESFRRYVAPYAIVLNVTPALALTPIVIAWFGFGWSSKIALGAIIAFFPIFVNTLTGLMETDADRHEMFRSLGAKNRQLFWKLRLPAALPMIFAGLKIGMTSALVGVIVAEFTQATEGVGVLMNRYSFQLDMASAIATLLSMSLMGLLLFTLMEILDDRIVFWRRDARMAAVGKARARRALSWRTKPAAARKD</sequence>
<proteinExistence type="predicted"/>
<dbReference type="EMBL" id="CP113520">
    <property type="protein sequence ID" value="WAJ26379.1"/>
    <property type="molecule type" value="Genomic_DNA"/>
</dbReference>
<accession>A0ACD4NHV8</accession>
<reference evidence="1" key="1">
    <citation type="submission" date="2022-11" db="EMBL/GenBank/DDBJ databases">
        <title>beta-Carotene-producing bacterium, Jeongeuplla avenae sp. nov., alleviates the salt stress of Arabidopsis seedlings.</title>
        <authorList>
            <person name="Jiang L."/>
            <person name="Lee J."/>
        </authorList>
    </citation>
    <scope>NUCLEOTIDE SEQUENCE</scope>
    <source>
        <strain evidence="1">DY_R2A_6</strain>
    </source>
</reference>
<protein>
    <submittedName>
        <fullName evidence="1">ABC transporter permease</fullName>
    </submittedName>
</protein>
<organism evidence="1 2">
    <name type="scientific">Antarcticirhabdus aurantiaca</name>
    <dbReference type="NCBI Taxonomy" id="2606717"/>
    <lineage>
        <taxon>Bacteria</taxon>
        <taxon>Pseudomonadati</taxon>
        <taxon>Pseudomonadota</taxon>
        <taxon>Alphaproteobacteria</taxon>
        <taxon>Hyphomicrobiales</taxon>
        <taxon>Aurantimonadaceae</taxon>
        <taxon>Antarcticirhabdus</taxon>
    </lineage>
</organism>
<evidence type="ECO:0000313" key="2">
    <source>
        <dbReference type="Proteomes" id="UP001163223"/>
    </source>
</evidence>
<dbReference type="Proteomes" id="UP001163223">
    <property type="component" value="Chromosome"/>
</dbReference>
<evidence type="ECO:0000313" key="1">
    <source>
        <dbReference type="EMBL" id="WAJ26379.1"/>
    </source>
</evidence>